<evidence type="ECO:0000256" key="2">
    <source>
        <dbReference type="ARBA" id="ARBA00022963"/>
    </source>
</evidence>
<evidence type="ECO:0000256" key="1">
    <source>
        <dbReference type="ARBA" id="ARBA00022801"/>
    </source>
</evidence>
<dbReference type="SMART" id="SM00155">
    <property type="entry name" value="PLDc"/>
    <property type="match status" value="2"/>
</dbReference>
<evidence type="ECO:0000256" key="5">
    <source>
        <dbReference type="ARBA" id="ARBA00040549"/>
    </source>
</evidence>
<gene>
    <name evidence="8" type="ORF">KUF71_003180</name>
</gene>
<dbReference type="PROSITE" id="PS50035">
    <property type="entry name" value="PLD"/>
    <property type="match status" value="2"/>
</dbReference>
<evidence type="ECO:0000259" key="7">
    <source>
        <dbReference type="PROSITE" id="PS50035"/>
    </source>
</evidence>
<comment type="similarity">
    <text evidence="4">Belongs to the phospholipase D family. MitoPLD/Zucchini subfamily.</text>
</comment>
<accession>A0AAE1GSG1</accession>
<organism evidence="8 9">
    <name type="scientific">Frankliniella fusca</name>
    <dbReference type="NCBI Taxonomy" id="407009"/>
    <lineage>
        <taxon>Eukaryota</taxon>
        <taxon>Metazoa</taxon>
        <taxon>Ecdysozoa</taxon>
        <taxon>Arthropoda</taxon>
        <taxon>Hexapoda</taxon>
        <taxon>Insecta</taxon>
        <taxon>Pterygota</taxon>
        <taxon>Neoptera</taxon>
        <taxon>Paraneoptera</taxon>
        <taxon>Thysanoptera</taxon>
        <taxon>Terebrantia</taxon>
        <taxon>Thripoidea</taxon>
        <taxon>Thripidae</taxon>
        <taxon>Frankliniella</taxon>
    </lineage>
</organism>
<protein>
    <recommendedName>
        <fullName evidence="5">Mitochondrial cardiolipin hydrolase</fullName>
    </recommendedName>
    <alternativeName>
        <fullName evidence="6">Mitochondrial phospholipase</fullName>
    </alternativeName>
</protein>
<dbReference type="InterPro" id="IPR001736">
    <property type="entry name" value="PLipase_D/transphosphatidylase"/>
</dbReference>
<feature type="domain" description="PLD phosphodiesterase" evidence="7">
    <location>
        <begin position="169"/>
        <end position="196"/>
    </location>
</feature>
<evidence type="ECO:0000256" key="6">
    <source>
        <dbReference type="ARBA" id="ARBA00043167"/>
    </source>
</evidence>
<feature type="domain" description="PLD phosphodiesterase" evidence="7">
    <location>
        <begin position="350"/>
        <end position="377"/>
    </location>
</feature>
<name>A0AAE1GSG1_9NEOP</name>
<dbReference type="Pfam" id="PF13091">
    <property type="entry name" value="PLDc_2"/>
    <property type="match status" value="2"/>
</dbReference>
<dbReference type="GO" id="GO:0016891">
    <property type="term" value="F:RNA endonuclease activity producing 5'-phosphomonoesters, hydrolytic mechanism"/>
    <property type="evidence" value="ECO:0007669"/>
    <property type="project" value="TreeGrafter"/>
</dbReference>
<evidence type="ECO:0000313" key="8">
    <source>
        <dbReference type="EMBL" id="KAK3908048.1"/>
    </source>
</evidence>
<dbReference type="PANTHER" id="PTHR43856:SF1">
    <property type="entry name" value="MITOCHONDRIAL CARDIOLIPIN HYDROLASE"/>
    <property type="match status" value="1"/>
</dbReference>
<dbReference type="AlphaFoldDB" id="A0AAE1GSG1"/>
<comment type="caution">
    <text evidence="8">The sequence shown here is derived from an EMBL/GenBank/DDBJ whole genome shotgun (WGS) entry which is preliminary data.</text>
</comment>
<dbReference type="Proteomes" id="UP001219518">
    <property type="component" value="Unassembled WGS sequence"/>
</dbReference>
<proteinExistence type="inferred from homology"/>
<evidence type="ECO:0000256" key="4">
    <source>
        <dbReference type="ARBA" id="ARBA00038012"/>
    </source>
</evidence>
<dbReference type="SUPFAM" id="SSF56024">
    <property type="entry name" value="Phospholipase D/nuclease"/>
    <property type="match status" value="2"/>
</dbReference>
<dbReference type="EMBL" id="JAHWGI010000027">
    <property type="protein sequence ID" value="KAK3908048.1"/>
    <property type="molecule type" value="Genomic_DNA"/>
</dbReference>
<keyword evidence="1 8" id="KW-0378">Hydrolase</keyword>
<reference evidence="8" key="2">
    <citation type="journal article" date="2023" name="BMC Genomics">
        <title>Pest status, molecular evolution, and epigenetic factors derived from the genome assembly of Frankliniella fusca, a thysanopteran phytovirus vector.</title>
        <authorList>
            <person name="Catto M.A."/>
            <person name="Labadie P.E."/>
            <person name="Jacobson A.L."/>
            <person name="Kennedy G.G."/>
            <person name="Srinivasan R."/>
            <person name="Hunt B.G."/>
        </authorList>
    </citation>
    <scope>NUCLEOTIDE SEQUENCE</scope>
    <source>
        <strain evidence="8">PL_HMW_Pooled</strain>
    </source>
</reference>
<dbReference type="GO" id="GO:0016042">
    <property type="term" value="P:lipid catabolic process"/>
    <property type="evidence" value="ECO:0007669"/>
    <property type="project" value="UniProtKB-KW"/>
</dbReference>
<dbReference type="Gene3D" id="3.30.870.10">
    <property type="entry name" value="Endonuclease Chain A"/>
    <property type="match status" value="2"/>
</dbReference>
<keyword evidence="3" id="KW-0443">Lipid metabolism</keyword>
<keyword evidence="2" id="KW-0442">Lipid degradation</keyword>
<evidence type="ECO:0000313" key="9">
    <source>
        <dbReference type="Proteomes" id="UP001219518"/>
    </source>
</evidence>
<evidence type="ECO:0000256" key="3">
    <source>
        <dbReference type="ARBA" id="ARBA00023098"/>
    </source>
</evidence>
<keyword evidence="9" id="KW-1185">Reference proteome</keyword>
<dbReference type="PANTHER" id="PTHR43856">
    <property type="entry name" value="CARDIOLIPIN HYDROLASE"/>
    <property type="match status" value="1"/>
</dbReference>
<dbReference type="InterPro" id="IPR051406">
    <property type="entry name" value="PLD_domain"/>
</dbReference>
<dbReference type="InterPro" id="IPR025202">
    <property type="entry name" value="PLD-like_dom"/>
</dbReference>
<sequence>MDSLVKSAGLPVAAGASLLGAVSYYCLHRSATSATPKPLKKLSTGVSKNSTIVLFFNEGSTQCINLPNHKTDECALTDCPVRHLRTLQRIISKATTSVDVCLYNLNQPTLEKALVDLLRSGKRVRVVVGDRDVVDKGSITRLRSEGAFVVEKISKVPPGGLLPNQFEPSDLLMHHKFVVVDKKILITGSMNWTNKSFDHNYDHIIINVDPYLVNQFTEEFEYLHSTSCDDEKAYSTQPNGQVPFEVIFFRRFNFLCRRDANRKKKCERDDCMFYNYKFILHKIMRATVSVDLCVQQLTTEDLSNELIFLHNIGIKVRVICDKEFSTGTGSQMQYFINSGTYCIEVHRLEGDGSLHHKFVIVDGETLLAGTINWTMQSFFGNYENMLIVEDKDTVRQFVDEFEKLWKTFPAISKV</sequence>
<reference evidence="8" key="1">
    <citation type="submission" date="2021-07" db="EMBL/GenBank/DDBJ databases">
        <authorList>
            <person name="Catto M.A."/>
            <person name="Jacobson A."/>
            <person name="Kennedy G."/>
            <person name="Labadie P."/>
            <person name="Hunt B.G."/>
            <person name="Srinivasan R."/>
        </authorList>
    </citation>
    <scope>NUCLEOTIDE SEQUENCE</scope>
    <source>
        <strain evidence="8">PL_HMW_Pooled</strain>
        <tissue evidence="8">Head</tissue>
    </source>
</reference>